<dbReference type="InterPro" id="IPR051218">
    <property type="entry name" value="Sec_MonoDiacylglyc_Lipase"/>
</dbReference>
<reference evidence="4" key="1">
    <citation type="journal article" date="2006" name="PLoS Biol.">
        <title>Macronuclear genome sequence of the ciliate Tetrahymena thermophila, a model eukaryote.</title>
        <authorList>
            <person name="Eisen J.A."/>
            <person name="Coyne R.S."/>
            <person name="Wu M."/>
            <person name="Wu D."/>
            <person name="Thiagarajan M."/>
            <person name="Wortman J.R."/>
            <person name="Badger J.H."/>
            <person name="Ren Q."/>
            <person name="Amedeo P."/>
            <person name="Jones K.M."/>
            <person name="Tallon L.J."/>
            <person name="Delcher A.L."/>
            <person name="Salzberg S.L."/>
            <person name="Silva J.C."/>
            <person name="Haas B.J."/>
            <person name="Majoros W.H."/>
            <person name="Farzad M."/>
            <person name="Carlton J.M."/>
            <person name="Smith R.K. Jr."/>
            <person name="Garg J."/>
            <person name="Pearlman R.E."/>
            <person name="Karrer K.M."/>
            <person name="Sun L."/>
            <person name="Manning G."/>
            <person name="Elde N.C."/>
            <person name="Turkewitz A.P."/>
            <person name="Asai D.J."/>
            <person name="Wilkes D.E."/>
            <person name="Wang Y."/>
            <person name="Cai H."/>
            <person name="Collins K."/>
            <person name="Stewart B.A."/>
            <person name="Lee S.R."/>
            <person name="Wilamowska K."/>
            <person name="Weinberg Z."/>
            <person name="Ruzzo W.L."/>
            <person name="Wloga D."/>
            <person name="Gaertig J."/>
            <person name="Frankel J."/>
            <person name="Tsao C.-C."/>
            <person name="Gorovsky M.A."/>
            <person name="Keeling P.J."/>
            <person name="Waller R.F."/>
            <person name="Patron N.J."/>
            <person name="Cherry J.M."/>
            <person name="Stover N.A."/>
            <person name="Krieger C.J."/>
            <person name="del Toro C."/>
            <person name="Ryder H.F."/>
            <person name="Williamson S.C."/>
            <person name="Barbeau R.A."/>
            <person name="Hamilton E.P."/>
            <person name="Orias E."/>
        </authorList>
    </citation>
    <scope>NUCLEOTIDE SEQUENCE [LARGE SCALE GENOMIC DNA]</scope>
    <source>
        <strain evidence="4">SB210</strain>
    </source>
</reference>
<dbReference type="SUPFAM" id="SSF53474">
    <property type="entry name" value="alpha/beta-Hydrolases"/>
    <property type="match status" value="1"/>
</dbReference>
<dbReference type="RefSeq" id="XP_001020062.1">
    <property type="nucleotide sequence ID" value="XM_001020062.2"/>
</dbReference>
<dbReference type="OrthoDB" id="424277at2759"/>
<dbReference type="Pfam" id="PF01764">
    <property type="entry name" value="Lipase_3"/>
    <property type="match status" value="1"/>
</dbReference>
<dbReference type="Proteomes" id="UP000009168">
    <property type="component" value="Unassembled WGS sequence"/>
</dbReference>
<dbReference type="EMBL" id="GG662636">
    <property type="protein sequence ID" value="EAR99817.1"/>
    <property type="molecule type" value="Genomic_DNA"/>
</dbReference>
<proteinExistence type="predicted"/>
<protein>
    <submittedName>
        <fullName evidence="3">Lipase family protein</fullName>
    </submittedName>
</protein>
<dbReference type="Gene3D" id="3.40.50.1820">
    <property type="entry name" value="alpha/beta hydrolase"/>
    <property type="match status" value="1"/>
</dbReference>
<dbReference type="eggNOG" id="KOG4569">
    <property type="taxonomic scope" value="Eukaryota"/>
</dbReference>
<keyword evidence="1" id="KW-0732">Signal</keyword>
<evidence type="ECO:0000256" key="1">
    <source>
        <dbReference type="SAM" id="SignalP"/>
    </source>
</evidence>
<dbReference type="GeneID" id="7842529"/>
<dbReference type="OMA" id="YRITHAM"/>
<dbReference type="AlphaFoldDB" id="Q23T89"/>
<evidence type="ECO:0000259" key="2">
    <source>
        <dbReference type="Pfam" id="PF01764"/>
    </source>
</evidence>
<feature type="chain" id="PRO_5004202359" evidence="1">
    <location>
        <begin position="20"/>
        <end position="291"/>
    </location>
</feature>
<keyword evidence="4" id="KW-1185">Reference proteome</keyword>
<evidence type="ECO:0000313" key="3">
    <source>
        <dbReference type="EMBL" id="EAR99817.1"/>
    </source>
</evidence>
<dbReference type="PANTHER" id="PTHR45856:SF25">
    <property type="entry name" value="FUNGAL LIPASE-LIKE DOMAIN-CONTAINING PROTEIN"/>
    <property type="match status" value="1"/>
</dbReference>
<accession>Q23T89</accession>
<name>Q23T89_TETTS</name>
<feature type="domain" description="Fungal lipase-type" evidence="2">
    <location>
        <begin position="90"/>
        <end position="229"/>
    </location>
</feature>
<dbReference type="GO" id="GO:0006629">
    <property type="term" value="P:lipid metabolic process"/>
    <property type="evidence" value="ECO:0007669"/>
    <property type="project" value="InterPro"/>
</dbReference>
<sequence length="291" mass="33347">MIKVLSLVLIVNFICIACSQKFEYDEEMAKNLLGFSLLAYCKPENIPKNNCGEPCQRNPSSLIDYLVMTSNSTHTSGIIGYSTDHDAIIITFRGTISTDLTNWMYNLDSIKAPFTECTVSNCKVHQGFLDHFNNIKDQLTQHFKELKQKYPQAKIFLTGHSLGAAIATISLAHIYSLNEQQQIDIFYNFGSPRVGNVEFVNWFTQQNMAKLYGRITTAQDPVIHTPPSNFPFYFQHINQEIYYLVSQKNATYIQCEKPNDSNCIRSSIEYSIQDHLNYFGWNLKQSKKPCK</sequence>
<dbReference type="KEGG" id="tet:TTHERM_00666940"/>
<feature type="signal peptide" evidence="1">
    <location>
        <begin position="1"/>
        <end position="19"/>
    </location>
</feature>
<gene>
    <name evidence="3" type="ORF">TTHERM_00666940</name>
</gene>
<dbReference type="CDD" id="cd00519">
    <property type="entry name" value="Lipase_3"/>
    <property type="match status" value="1"/>
</dbReference>
<dbReference type="HOGENOM" id="CLU_032957_5_0_1"/>
<dbReference type="InterPro" id="IPR029058">
    <property type="entry name" value="AB_hydrolase_fold"/>
</dbReference>
<dbReference type="InterPro" id="IPR002921">
    <property type="entry name" value="Fungal_lipase-type"/>
</dbReference>
<dbReference type="InParanoid" id="Q23T89"/>
<dbReference type="ESTHER" id="tetts-q23t89">
    <property type="family name" value="Lipase_3"/>
</dbReference>
<dbReference type="PANTHER" id="PTHR45856">
    <property type="entry name" value="ALPHA/BETA-HYDROLASES SUPERFAMILY PROTEIN"/>
    <property type="match status" value="1"/>
</dbReference>
<evidence type="ECO:0000313" key="4">
    <source>
        <dbReference type="Proteomes" id="UP000009168"/>
    </source>
</evidence>
<organism evidence="3 4">
    <name type="scientific">Tetrahymena thermophila (strain SB210)</name>
    <dbReference type="NCBI Taxonomy" id="312017"/>
    <lineage>
        <taxon>Eukaryota</taxon>
        <taxon>Sar</taxon>
        <taxon>Alveolata</taxon>
        <taxon>Ciliophora</taxon>
        <taxon>Intramacronucleata</taxon>
        <taxon>Oligohymenophorea</taxon>
        <taxon>Hymenostomatida</taxon>
        <taxon>Tetrahymenina</taxon>
        <taxon>Tetrahymenidae</taxon>
        <taxon>Tetrahymena</taxon>
    </lineage>
</organism>